<accession>A0A084W5Y9</accession>
<evidence type="ECO:0000313" key="1">
    <source>
        <dbReference type="EMBL" id="KFB45633.1"/>
    </source>
</evidence>
<dbReference type="Proteomes" id="UP000030765">
    <property type="component" value="Unassembled WGS sequence"/>
</dbReference>
<sequence length="175" mass="18197">MCKHAIITTKACDAKEMTAVGKNSTTLPRTVAGLLTLQICAGPPGSPWQPFCHPHGGLLSSGVRFLASILLAGQNGSATIYAGVVAFESASANKESPRSCLHLPPVLPPSGRITSHLSCPLPQPTGDRLRSLSLFDANCSHARLAGRAQGGAVWGSALVGLLARGMPETERHTKI</sequence>
<keyword evidence="3" id="KW-1185">Reference proteome</keyword>
<dbReference type="EMBL" id="ATLV01020706">
    <property type="status" value="NOT_ANNOTATED_CDS"/>
    <property type="molecule type" value="Genomic_DNA"/>
</dbReference>
<evidence type="ECO:0000313" key="2">
    <source>
        <dbReference type="EnsemblMetazoa" id="ASIC013626-PA"/>
    </source>
</evidence>
<gene>
    <name evidence="1" type="ORF">ZHAS_00013626</name>
</gene>
<name>A0A084W5Y9_ANOSI</name>
<organism evidence="1">
    <name type="scientific">Anopheles sinensis</name>
    <name type="common">Mosquito</name>
    <dbReference type="NCBI Taxonomy" id="74873"/>
    <lineage>
        <taxon>Eukaryota</taxon>
        <taxon>Metazoa</taxon>
        <taxon>Ecdysozoa</taxon>
        <taxon>Arthropoda</taxon>
        <taxon>Hexapoda</taxon>
        <taxon>Insecta</taxon>
        <taxon>Pterygota</taxon>
        <taxon>Neoptera</taxon>
        <taxon>Endopterygota</taxon>
        <taxon>Diptera</taxon>
        <taxon>Nematocera</taxon>
        <taxon>Culicoidea</taxon>
        <taxon>Culicidae</taxon>
        <taxon>Anophelinae</taxon>
        <taxon>Anopheles</taxon>
    </lineage>
</organism>
<dbReference type="AlphaFoldDB" id="A0A084W5Y9"/>
<reference evidence="1 3" key="1">
    <citation type="journal article" date="2014" name="BMC Genomics">
        <title>Genome sequence of Anopheles sinensis provides insight into genetics basis of mosquito competence for malaria parasites.</title>
        <authorList>
            <person name="Zhou D."/>
            <person name="Zhang D."/>
            <person name="Ding G."/>
            <person name="Shi L."/>
            <person name="Hou Q."/>
            <person name="Ye Y."/>
            <person name="Xu Y."/>
            <person name="Zhou H."/>
            <person name="Xiong C."/>
            <person name="Li S."/>
            <person name="Yu J."/>
            <person name="Hong S."/>
            <person name="Yu X."/>
            <person name="Zou P."/>
            <person name="Chen C."/>
            <person name="Chang X."/>
            <person name="Wang W."/>
            <person name="Lv Y."/>
            <person name="Sun Y."/>
            <person name="Ma L."/>
            <person name="Shen B."/>
            <person name="Zhu C."/>
        </authorList>
    </citation>
    <scope>NUCLEOTIDE SEQUENCE [LARGE SCALE GENOMIC DNA]</scope>
</reference>
<dbReference type="EnsemblMetazoa" id="ASIC013626-RA">
    <property type="protein sequence ID" value="ASIC013626-PA"/>
    <property type="gene ID" value="ASIC013626"/>
</dbReference>
<proteinExistence type="predicted"/>
<protein>
    <submittedName>
        <fullName evidence="1 2">Uncharacterized protein</fullName>
    </submittedName>
</protein>
<dbReference type="EMBL" id="KE525305">
    <property type="protein sequence ID" value="KFB45633.1"/>
    <property type="molecule type" value="Genomic_DNA"/>
</dbReference>
<reference evidence="2" key="2">
    <citation type="submission" date="2020-05" db="UniProtKB">
        <authorList>
            <consortium name="EnsemblMetazoa"/>
        </authorList>
    </citation>
    <scope>IDENTIFICATION</scope>
</reference>
<evidence type="ECO:0000313" key="3">
    <source>
        <dbReference type="Proteomes" id="UP000030765"/>
    </source>
</evidence>
<dbReference type="VEuPathDB" id="VectorBase:ASIC013626"/>